<reference evidence="1 2" key="1">
    <citation type="submission" date="2019-04" db="EMBL/GenBank/DDBJ databases">
        <authorList>
            <person name="Akwuole F.N."/>
            <person name="Carreras A.M."/>
            <person name="Grubb S.R."/>
            <person name="Yaffe J.A."/>
            <person name="Butela K.A."/>
            <person name="Garlena R.A."/>
            <person name="Russell D.A."/>
            <person name="Pope W.H."/>
            <person name="Jacobs-Sera D."/>
            <person name="Hatfull G.F."/>
        </authorList>
    </citation>
    <scope>NUCLEOTIDE SEQUENCE [LARGE SCALE GENOMIC DNA]</scope>
</reference>
<dbReference type="GeneID" id="77928550"/>
<organism evidence="1 2">
    <name type="scientific">Gordonia phage ThankyouJordi</name>
    <dbReference type="NCBI Taxonomy" id="2571252"/>
    <lineage>
        <taxon>Viruses</taxon>
        <taxon>Duplodnaviria</taxon>
        <taxon>Heunggongvirae</taxon>
        <taxon>Uroviricota</taxon>
        <taxon>Caudoviricetes</taxon>
        <taxon>Nymbaxtervirinae</taxon>
        <taxon>Nymphadoravirus</taxon>
        <taxon>Nymphadoravirus thankyoujordi</taxon>
    </lineage>
</organism>
<name>A0A4Y6EIB4_9CAUD</name>
<evidence type="ECO:0000313" key="2">
    <source>
        <dbReference type="Proteomes" id="UP000317451"/>
    </source>
</evidence>
<proteinExistence type="predicted"/>
<keyword evidence="2" id="KW-1185">Reference proteome</keyword>
<dbReference type="RefSeq" id="YP_010652725.1">
    <property type="nucleotide sequence ID" value="NC_070789.1"/>
</dbReference>
<dbReference type="KEGG" id="vg:77928550"/>
<dbReference type="Proteomes" id="UP000317451">
    <property type="component" value="Segment"/>
</dbReference>
<dbReference type="EMBL" id="MK801727">
    <property type="protein sequence ID" value="QDF17787.1"/>
    <property type="molecule type" value="Genomic_DNA"/>
</dbReference>
<evidence type="ECO:0000313" key="1">
    <source>
        <dbReference type="EMBL" id="QDF17787.1"/>
    </source>
</evidence>
<protein>
    <submittedName>
        <fullName evidence="1">Minor tail protein</fullName>
    </submittedName>
</protein>
<sequence length="502" mass="54687">MPWRYPGPKPKAPPASLAELWERLLEMVLIAPFAHLLAWILGGSPQDWDTIEEIQDNLVPALIRLPLRVVVQLIGGIPIIGDGVEDAFAKYLKTTNTTAVFASNTAVGARTVAVQTVFNLTTRRPFWQGLDPTAESSYSYEGLAVRTGEALSTQTLTNTIARISKILVGQDQIRNTLSFGASKTGTPNLYIDLMRWDPEANAWQKIYSSPDLGAMVSGSLNRITVEFSDDGYPMVAGEKYALQWRQAGSGQITLASKTFPVMPAPGFSPGAIGGSRNPTTDPAPASISFATMESYNDGNTPWFEIGSDVGQIEQNRYYPVNFDNRSWQNWVRNAVNSNQLNVNTDGQVEFTGNNDGIQAGTYGSPTRTSKTRVTLDLLESAFWFAYLSAGRDNTTALNGPYLAIHRSRLQLGIGNTELDNMNLSASDWRTGAGSYRLSIEPVSSTAANVFGEKWDGAAWQTIIGAAAVTMPLDAAHRFGGIAIGRAQFLNGSRVDNFILEDW</sequence>
<accession>A0A4Y6EIB4</accession>
<gene>
    <name evidence="1" type="primary">25</name>
    <name evidence="1" type="ORF">SEA_THANKYOUJORDI_25</name>
</gene>